<sequence length="50" mass="5945">MRFVQKSSKAKEEITRQILIQDFHLAESTGEISVDERVKILSRRFGKYFK</sequence>
<protein>
    <submittedName>
        <fullName evidence="1">Uncharacterized protein</fullName>
    </submittedName>
</protein>
<dbReference type="AlphaFoldDB" id="V6IFK9"/>
<evidence type="ECO:0000313" key="1">
    <source>
        <dbReference type="EMBL" id="EQA63503.1"/>
    </source>
</evidence>
<evidence type="ECO:0000313" key="2">
    <source>
        <dbReference type="Proteomes" id="UP000018747"/>
    </source>
</evidence>
<comment type="caution">
    <text evidence="1">The sequence shown here is derived from an EMBL/GenBank/DDBJ whole genome shotgun (WGS) entry which is preliminary data.</text>
</comment>
<reference evidence="1" key="1">
    <citation type="submission" date="2013-05" db="EMBL/GenBank/DDBJ databases">
        <authorList>
            <person name="Harkins D.M."/>
            <person name="Durkin A.S."/>
            <person name="Brinkac L.M."/>
            <person name="Haft D.H."/>
            <person name="Selengut J.D."/>
            <person name="Sanka R."/>
            <person name="DePew J."/>
            <person name="Purushe J."/>
            <person name="Hartskeerl R.A."/>
            <person name="Ahmed A."/>
            <person name="van der Linden H."/>
            <person name="Goris M.G.A."/>
            <person name="Vinetz J.M."/>
            <person name="Sutton G.G."/>
            <person name="Nierman W.C."/>
            <person name="Fouts D.E."/>
        </authorList>
    </citation>
    <scope>NUCLEOTIDE SEQUENCE [LARGE SCALE GENOMIC DNA]</scope>
    <source>
        <strain evidence="1">L 60</strain>
    </source>
</reference>
<organism evidence="1 2">
    <name type="scientific">Leptospira alexanderi serovar Manhao 3 str. L 60</name>
    <dbReference type="NCBI Taxonomy" id="1049759"/>
    <lineage>
        <taxon>Bacteria</taxon>
        <taxon>Pseudomonadati</taxon>
        <taxon>Spirochaetota</taxon>
        <taxon>Spirochaetia</taxon>
        <taxon>Leptospirales</taxon>
        <taxon>Leptospiraceae</taxon>
        <taxon>Leptospira</taxon>
    </lineage>
</organism>
<proteinExistence type="predicted"/>
<dbReference type="Proteomes" id="UP000018747">
    <property type="component" value="Unassembled WGS sequence"/>
</dbReference>
<keyword evidence="2" id="KW-1185">Reference proteome</keyword>
<gene>
    <name evidence="1" type="ORF">LEP1GSC062_2521</name>
</gene>
<accession>V6IFK9</accession>
<name>V6IFK9_9LEPT</name>
<dbReference type="EMBL" id="AHMT02000017">
    <property type="protein sequence ID" value="EQA63503.1"/>
    <property type="molecule type" value="Genomic_DNA"/>
</dbReference>